<evidence type="ECO:0000313" key="10">
    <source>
        <dbReference type="Proteomes" id="UP000077755"/>
    </source>
</evidence>
<evidence type="ECO:0000313" key="9">
    <source>
        <dbReference type="EMBL" id="WOH11974.1"/>
    </source>
</evidence>
<reference evidence="9" key="2">
    <citation type="submission" date="2022-03" db="EMBL/GenBank/DDBJ databases">
        <title>Draft title - Genomic analysis of global carrot germplasm unveils the trajectory of domestication and the origin of high carotenoid orange carrot.</title>
        <authorList>
            <person name="Iorizzo M."/>
            <person name="Ellison S."/>
            <person name="Senalik D."/>
            <person name="Macko-Podgorni A."/>
            <person name="Grzebelus D."/>
            <person name="Bostan H."/>
            <person name="Rolling W."/>
            <person name="Curaba J."/>
            <person name="Simon P."/>
        </authorList>
    </citation>
    <scope>NUCLEOTIDE SEQUENCE</scope>
    <source>
        <tissue evidence="9">Leaf</tissue>
    </source>
</reference>
<feature type="signal peptide" evidence="8">
    <location>
        <begin position="1"/>
        <end position="28"/>
    </location>
</feature>
<dbReference type="GO" id="GO:0016042">
    <property type="term" value="P:lipid catabolic process"/>
    <property type="evidence" value="ECO:0007669"/>
    <property type="project" value="UniProtKB-KW"/>
</dbReference>
<dbReference type="AlphaFoldDB" id="A0AAF1BA24"/>
<keyword evidence="6" id="KW-0442">Lipid degradation</keyword>
<dbReference type="GO" id="GO:0016788">
    <property type="term" value="F:hydrolase activity, acting on ester bonds"/>
    <property type="evidence" value="ECO:0007669"/>
    <property type="project" value="InterPro"/>
</dbReference>
<evidence type="ECO:0000256" key="8">
    <source>
        <dbReference type="SAM" id="SignalP"/>
    </source>
</evidence>
<dbReference type="InterPro" id="IPR001087">
    <property type="entry name" value="GDSL"/>
</dbReference>
<dbReference type="Gene3D" id="3.40.50.1110">
    <property type="entry name" value="SGNH hydrolase"/>
    <property type="match status" value="1"/>
</dbReference>
<name>A0AAF1BA24_DAUCS</name>
<dbReference type="PANTHER" id="PTHR45650:SF3">
    <property type="entry name" value="OS01G0748500 PROTEIN"/>
    <property type="match status" value="1"/>
</dbReference>
<reference evidence="9" key="1">
    <citation type="journal article" date="2016" name="Nat. Genet.">
        <title>A high-quality carrot genome assembly provides new insights into carotenoid accumulation and asterid genome evolution.</title>
        <authorList>
            <person name="Iorizzo M."/>
            <person name="Ellison S."/>
            <person name="Senalik D."/>
            <person name="Zeng P."/>
            <person name="Satapoomin P."/>
            <person name="Huang J."/>
            <person name="Bowman M."/>
            <person name="Iovene M."/>
            <person name="Sanseverino W."/>
            <person name="Cavagnaro P."/>
            <person name="Yildiz M."/>
            <person name="Macko-Podgorni A."/>
            <person name="Moranska E."/>
            <person name="Grzebelus E."/>
            <person name="Grzebelus D."/>
            <person name="Ashrafi H."/>
            <person name="Zheng Z."/>
            <person name="Cheng S."/>
            <person name="Spooner D."/>
            <person name="Van Deynze A."/>
            <person name="Simon P."/>
        </authorList>
    </citation>
    <scope>NUCLEOTIDE SEQUENCE</scope>
    <source>
        <tissue evidence="9">Leaf</tissue>
    </source>
</reference>
<evidence type="ECO:0000256" key="7">
    <source>
        <dbReference type="ARBA" id="ARBA00023098"/>
    </source>
</evidence>
<gene>
    <name evidence="9" type="ORF">DCAR_0831470</name>
</gene>
<keyword evidence="7" id="KW-0443">Lipid metabolism</keyword>
<dbReference type="GO" id="GO:0005576">
    <property type="term" value="C:extracellular region"/>
    <property type="evidence" value="ECO:0007669"/>
    <property type="project" value="UniProtKB-SubCell"/>
</dbReference>
<dbReference type="EMBL" id="CP093350">
    <property type="protein sequence ID" value="WOH11974.1"/>
    <property type="molecule type" value="Genomic_DNA"/>
</dbReference>
<dbReference type="KEGG" id="dcr:108198631"/>
<keyword evidence="3" id="KW-0964">Secreted</keyword>
<evidence type="ECO:0000256" key="1">
    <source>
        <dbReference type="ARBA" id="ARBA00004613"/>
    </source>
</evidence>
<feature type="chain" id="PRO_5041932696" evidence="8">
    <location>
        <begin position="29"/>
        <end position="359"/>
    </location>
</feature>
<evidence type="ECO:0000256" key="5">
    <source>
        <dbReference type="ARBA" id="ARBA00022801"/>
    </source>
</evidence>
<comment type="similarity">
    <text evidence="2">Belongs to the 'GDSL' lipolytic enzyme family.</text>
</comment>
<evidence type="ECO:0000256" key="2">
    <source>
        <dbReference type="ARBA" id="ARBA00008668"/>
    </source>
</evidence>
<dbReference type="Proteomes" id="UP000077755">
    <property type="component" value="Chromosome 8"/>
</dbReference>
<sequence length="359" mass="39425">MASGFSLWRCMPLIAMFCSLNILILVSCEPKVPCFFIFGDSLMDNGNNNDLDTQAKVNYPPYGVDFTDGPTGRFTNGMNQADFLSQFLGFDNFRPPFARASGSEMVQGVNYASGGSGIRGESGSNLGEVISLDQQLGNHQTTISKIVSLQGNNASYTGEYLKKCIYAVGSGSNDYINNYFMPDFFPETSQYTPEQYADLLIQQYASQIKVLYNSGARKIALFGLGPIGCTPEEIRTFPRNLSGCVDNLNNAVAQFNNRMKPLVDGLNANLSDAHVTYVNISNFSPQIGLLSFPCCETSTTFGKGQCVPNQKPCLVRTLRAFYDGFHPTETGHLLFAGRAYTAITPFDDYPIDIRHLAEL</sequence>
<keyword evidence="10" id="KW-1185">Reference proteome</keyword>
<comment type="subcellular location">
    <subcellularLocation>
        <location evidence="1">Secreted</location>
    </subcellularLocation>
</comment>
<dbReference type="Pfam" id="PF00657">
    <property type="entry name" value="Lipase_GDSL"/>
    <property type="match status" value="1"/>
</dbReference>
<keyword evidence="5" id="KW-0378">Hydrolase</keyword>
<protein>
    <submittedName>
        <fullName evidence="9">Uncharacterized protein</fullName>
    </submittedName>
</protein>
<evidence type="ECO:0000256" key="6">
    <source>
        <dbReference type="ARBA" id="ARBA00022963"/>
    </source>
</evidence>
<evidence type="ECO:0000256" key="3">
    <source>
        <dbReference type="ARBA" id="ARBA00022525"/>
    </source>
</evidence>
<dbReference type="InterPro" id="IPR036514">
    <property type="entry name" value="SGNH_hydro_sf"/>
</dbReference>
<dbReference type="InterPro" id="IPR051238">
    <property type="entry name" value="GDSL_esterase/lipase"/>
</dbReference>
<dbReference type="PANTHER" id="PTHR45650">
    <property type="entry name" value="GDSL-LIKE LIPASE/ACYLHYDROLASE-RELATED"/>
    <property type="match status" value="1"/>
</dbReference>
<dbReference type="SUPFAM" id="SSF52266">
    <property type="entry name" value="SGNH hydrolase"/>
    <property type="match status" value="1"/>
</dbReference>
<evidence type="ECO:0000256" key="4">
    <source>
        <dbReference type="ARBA" id="ARBA00022729"/>
    </source>
</evidence>
<keyword evidence="4 8" id="KW-0732">Signal</keyword>
<proteinExistence type="inferred from homology"/>
<accession>A0AAF1BA24</accession>
<dbReference type="InterPro" id="IPR035669">
    <property type="entry name" value="SGNH_plant_lipase-like"/>
</dbReference>
<organism evidence="9 10">
    <name type="scientific">Daucus carota subsp. sativus</name>
    <name type="common">Carrot</name>
    <dbReference type="NCBI Taxonomy" id="79200"/>
    <lineage>
        <taxon>Eukaryota</taxon>
        <taxon>Viridiplantae</taxon>
        <taxon>Streptophyta</taxon>
        <taxon>Embryophyta</taxon>
        <taxon>Tracheophyta</taxon>
        <taxon>Spermatophyta</taxon>
        <taxon>Magnoliopsida</taxon>
        <taxon>eudicotyledons</taxon>
        <taxon>Gunneridae</taxon>
        <taxon>Pentapetalae</taxon>
        <taxon>asterids</taxon>
        <taxon>campanulids</taxon>
        <taxon>Apiales</taxon>
        <taxon>Apiaceae</taxon>
        <taxon>Apioideae</taxon>
        <taxon>Scandiceae</taxon>
        <taxon>Daucinae</taxon>
        <taxon>Daucus</taxon>
        <taxon>Daucus sect. Daucus</taxon>
    </lineage>
</organism>
<dbReference type="CDD" id="cd01837">
    <property type="entry name" value="SGNH_plant_lipase_like"/>
    <property type="match status" value="1"/>
</dbReference>